<feature type="compositionally biased region" description="Polar residues" evidence="4">
    <location>
        <begin position="89"/>
        <end position="102"/>
    </location>
</feature>
<feature type="compositionally biased region" description="Polar residues" evidence="4">
    <location>
        <begin position="64"/>
        <end position="76"/>
    </location>
</feature>
<keyword evidence="2" id="KW-0597">Phosphoprotein</keyword>
<evidence type="ECO:0000256" key="2">
    <source>
        <dbReference type="ARBA" id="ARBA00022553"/>
    </source>
</evidence>
<feature type="region of interest" description="Disordered" evidence="4">
    <location>
        <begin position="89"/>
        <end position="134"/>
    </location>
</feature>
<feature type="domain" description="VQ" evidence="5">
    <location>
        <begin position="70"/>
        <end position="96"/>
    </location>
</feature>
<comment type="caution">
    <text evidence="6">The sequence shown here is derived from an EMBL/GenBank/DDBJ whole genome shotgun (WGS) entry which is preliminary data.</text>
</comment>
<evidence type="ECO:0000313" key="7">
    <source>
        <dbReference type="Proteomes" id="UP000237347"/>
    </source>
</evidence>
<keyword evidence="3" id="KW-0539">Nucleus</keyword>
<reference evidence="6 7" key="1">
    <citation type="journal article" date="2018" name="Sci. Data">
        <title>The draft genome sequence of cork oak.</title>
        <authorList>
            <person name="Ramos A.M."/>
            <person name="Usie A."/>
            <person name="Barbosa P."/>
            <person name="Barros P.M."/>
            <person name="Capote T."/>
            <person name="Chaves I."/>
            <person name="Simoes F."/>
            <person name="Abreu I."/>
            <person name="Carrasquinho I."/>
            <person name="Faro C."/>
            <person name="Guimaraes J.B."/>
            <person name="Mendonca D."/>
            <person name="Nobrega F."/>
            <person name="Rodrigues L."/>
            <person name="Saibo N.J.M."/>
            <person name="Varela M.C."/>
            <person name="Egas C."/>
            <person name="Matos J."/>
            <person name="Miguel C.M."/>
            <person name="Oliveira M.M."/>
            <person name="Ricardo C.P."/>
            <person name="Goncalves S."/>
        </authorList>
    </citation>
    <scope>NUCLEOTIDE SEQUENCE [LARGE SCALE GENOMIC DNA]</scope>
    <source>
        <strain evidence="7">cv. HL8</strain>
    </source>
</reference>
<dbReference type="InterPro" id="IPR039611">
    <property type="entry name" value="VQ_4/11/13/19/31/33"/>
</dbReference>
<feature type="compositionally biased region" description="Low complexity" evidence="4">
    <location>
        <begin position="15"/>
        <end position="44"/>
    </location>
</feature>
<evidence type="ECO:0000256" key="1">
    <source>
        <dbReference type="ARBA" id="ARBA00004123"/>
    </source>
</evidence>
<feature type="compositionally biased region" description="Basic and acidic residues" evidence="4">
    <location>
        <begin position="308"/>
        <end position="318"/>
    </location>
</feature>
<feature type="compositionally biased region" description="Basic and acidic residues" evidence="4">
    <location>
        <begin position="292"/>
        <end position="301"/>
    </location>
</feature>
<dbReference type="EMBL" id="PKMF04000196">
    <property type="protein sequence ID" value="KAK7843783.1"/>
    <property type="molecule type" value="Genomic_DNA"/>
</dbReference>
<organism evidence="6 7">
    <name type="scientific">Quercus suber</name>
    <name type="common">Cork oak</name>
    <dbReference type="NCBI Taxonomy" id="58331"/>
    <lineage>
        <taxon>Eukaryota</taxon>
        <taxon>Viridiplantae</taxon>
        <taxon>Streptophyta</taxon>
        <taxon>Embryophyta</taxon>
        <taxon>Tracheophyta</taxon>
        <taxon>Spermatophyta</taxon>
        <taxon>Magnoliopsida</taxon>
        <taxon>eudicotyledons</taxon>
        <taxon>Gunneridae</taxon>
        <taxon>Pentapetalae</taxon>
        <taxon>rosids</taxon>
        <taxon>fabids</taxon>
        <taxon>Fagales</taxon>
        <taxon>Fagaceae</taxon>
        <taxon>Quercus</taxon>
    </lineage>
</organism>
<evidence type="ECO:0000259" key="5">
    <source>
        <dbReference type="Pfam" id="PF05678"/>
    </source>
</evidence>
<dbReference type="GO" id="GO:0005634">
    <property type="term" value="C:nucleus"/>
    <property type="evidence" value="ECO:0007669"/>
    <property type="project" value="UniProtKB-SubCell"/>
</dbReference>
<dbReference type="AlphaFoldDB" id="A0AAW0KW20"/>
<evidence type="ECO:0000256" key="3">
    <source>
        <dbReference type="ARBA" id="ARBA00023242"/>
    </source>
</evidence>
<feature type="region of interest" description="Disordered" evidence="4">
    <location>
        <begin position="1"/>
        <end position="76"/>
    </location>
</feature>
<comment type="subcellular location">
    <subcellularLocation>
        <location evidence="1">Nucleus</location>
    </subcellularLocation>
</comment>
<gene>
    <name evidence="6" type="primary">VQ4_0</name>
    <name evidence="6" type="ORF">CFP56_011940</name>
</gene>
<proteinExistence type="predicted"/>
<feature type="non-terminal residue" evidence="6">
    <location>
        <position position="338"/>
    </location>
</feature>
<dbReference type="InterPro" id="IPR008889">
    <property type="entry name" value="VQ"/>
</dbReference>
<evidence type="ECO:0000256" key="4">
    <source>
        <dbReference type="SAM" id="MobiDB-lite"/>
    </source>
</evidence>
<dbReference type="Pfam" id="PF05678">
    <property type="entry name" value="VQ"/>
    <property type="match status" value="1"/>
</dbReference>
<protein>
    <submittedName>
        <fullName evidence="6">Vq motif-containing protein 4</fullName>
    </submittedName>
</protein>
<sequence length="338" mass="37540">MESAIFHRNHEHPTFLPSPNSHSSNSSTSSSGNGLQQQQQQQQQPTPPPTPPSFPHQAPKPITRSESANPYPTTFVQADTSSFKQVVQMLTGSSETAKQASLSNNNNNSVPDPPSKTHIPPIKSMMPKKQNQSGFKLYERRNSIKNLRINPLIPIFAASGSSHNSPSGFSPRKPEILSPSILDFPALALSPVTPLIPDPFDRSANAKPCLDTEAEEKAIKEKGFFLHPSPSTTPRESEPPRLLPLFPTTSPRVSVQFEPHENFDIKRGPIKFSNPQGEFHESRRPKTVVNGDIRKRKERVGGESGTCDDERKEKREKAVMRMGKPENMAWRGLFVFLS</sequence>
<dbReference type="PANTHER" id="PTHR33402">
    <property type="entry name" value="VQ MOTIF-CONTAINING PROTEIN 11-LIKE"/>
    <property type="match status" value="1"/>
</dbReference>
<keyword evidence="7" id="KW-1185">Reference proteome</keyword>
<evidence type="ECO:0000313" key="6">
    <source>
        <dbReference type="EMBL" id="KAK7843783.1"/>
    </source>
</evidence>
<accession>A0AAW0KW20</accession>
<dbReference type="PANTHER" id="PTHR33402:SF16">
    <property type="entry name" value="VQ MOTIF-CONTAINING PROTEIN 13-RELATED"/>
    <property type="match status" value="1"/>
</dbReference>
<name>A0AAW0KW20_QUESU</name>
<feature type="region of interest" description="Disordered" evidence="4">
    <location>
        <begin position="265"/>
        <end position="318"/>
    </location>
</feature>
<feature type="compositionally biased region" description="Pro residues" evidence="4">
    <location>
        <begin position="45"/>
        <end position="54"/>
    </location>
</feature>
<dbReference type="Proteomes" id="UP000237347">
    <property type="component" value="Unassembled WGS sequence"/>
</dbReference>